<dbReference type="Pfam" id="PF00072">
    <property type="entry name" value="Response_reg"/>
    <property type="match status" value="1"/>
</dbReference>
<dbReference type="PANTHER" id="PTHR44591">
    <property type="entry name" value="STRESS RESPONSE REGULATOR PROTEIN 1"/>
    <property type="match status" value="1"/>
</dbReference>
<evidence type="ECO:0000313" key="5">
    <source>
        <dbReference type="Proteomes" id="UP000320176"/>
    </source>
</evidence>
<evidence type="ECO:0000259" key="3">
    <source>
        <dbReference type="PROSITE" id="PS50110"/>
    </source>
</evidence>
<dbReference type="PROSITE" id="PS50110">
    <property type="entry name" value="RESPONSE_REGULATORY"/>
    <property type="match status" value="1"/>
</dbReference>
<dbReference type="AlphaFoldDB" id="A0A5C6B3W0"/>
<dbReference type="EMBL" id="SJPN01000002">
    <property type="protein sequence ID" value="TWU06009.1"/>
    <property type="molecule type" value="Genomic_DNA"/>
</dbReference>
<proteinExistence type="predicted"/>
<dbReference type="RefSeq" id="WP_146519164.1">
    <property type="nucleotide sequence ID" value="NZ_CP151726.1"/>
</dbReference>
<evidence type="ECO:0000256" key="1">
    <source>
        <dbReference type="ARBA" id="ARBA00022553"/>
    </source>
</evidence>
<gene>
    <name evidence="4" type="primary">qseF_1</name>
    <name evidence="4" type="ORF">Pla52n_17260</name>
</gene>
<protein>
    <submittedName>
        <fullName evidence="4">Transcriptional regulatory protein QseF</fullName>
    </submittedName>
</protein>
<keyword evidence="5" id="KW-1185">Reference proteome</keyword>
<dbReference type="CDD" id="cd00156">
    <property type="entry name" value="REC"/>
    <property type="match status" value="1"/>
</dbReference>
<dbReference type="PANTHER" id="PTHR44591:SF3">
    <property type="entry name" value="RESPONSE REGULATORY DOMAIN-CONTAINING PROTEIN"/>
    <property type="match status" value="1"/>
</dbReference>
<reference evidence="4 5" key="1">
    <citation type="submission" date="2019-02" db="EMBL/GenBank/DDBJ databases">
        <title>Deep-cultivation of Planctomycetes and their phenomic and genomic characterization uncovers novel biology.</title>
        <authorList>
            <person name="Wiegand S."/>
            <person name="Jogler M."/>
            <person name="Boedeker C."/>
            <person name="Pinto D."/>
            <person name="Vollmers J."/>
            <person name="Rivas-Marin E."/>
            <person name="Kohn T."/>
            <person name="Peeters S.H."/>
            <person name="Heuer A."/>
            <person name="Rast P."/>
            <person name="Oberbeckmann S."/>
            <person name="Bunk B."/>
            <person name="Jeske O."/>
            <person name="Meyerdierks A."/>
            <person name="Storesund J.E."/>
            <person name="Kallscheuer N."/>
            <person name="Luecker S."/>
            <person name="Lage O.M."/>
            <person name="Pohl T."/>
            <person name="Merkel B.J."/>
            <person name="Hornburger P."/>
            <person name="Mueller R.-W."/>
            <person name="Bruemmer F."/>
            <person name="Labrenz M."/>
            <person name="Spormann A.M."/>
            <person name="Op Den Camp H."/>
            <person name="Overmann J."/>
            <person name="Amann R."/>
            <person name="Jetten M.S.M."/>
            <person name="Mascher T."/>
            <person name="Medema M.H."/>
            <person name="Devos D.P."/>
            <person name="Kaster A.-K."/>
            <person name="Ovreas L."/>
            <person name="Rohde M."/>
            <person name="Galperin M.Y."/>
            <person name="Jogler C."/>
        </authorList>
    </citation>
    <scope>NUCLEOTIDE SEQUENCE [LARGE SCALE GENOMIC DNA]</scope>
    <source>
        <strain evidence="4 5">Pla52n</strain>
    </source>
</reference>
<evidence type="ECO:0000313" key="4">
    <source>
        <dbReference type="EMBL" id="TWU06009.1"/>
    </source>
</evidence>
<dbReference type="InterPro" id="IPR050595">
    <property type="entry name" value="Bact_response_regulator"/>
</dbReference>
<organism evidence="4 5">
    <name type="scientific">Stieleria varia</name>
    <dbReference type="NCBI Taxonomy" id="2528005"/>
    <lineage>
        <taxon>Bacteria</taxon>
        <taxon>Pseudomonadati</taxon>
        <taxon>Planctomycetota</taxon>
        <taxon>Planctomycetia</taxon>
        <taxon>Pirellulales</taxon>
        <taxon>Pirellulaceae</taxon>
        <taxon>Stieleria</taxon>
    </lineage>
</organism>
<dbReference type="OrthoDB" id="9770645at2"/>
<dbReference type="SMART" id="SM00448">
    <property type="entry name" value="REC"/>
    <property type="match status" value="1"/>
</dbReference>
<name>A0A5C6B3W0_9BACT</name>
<keyword evidence="1 2" id="KW-0597">Phosphoprotein</keyword>
<dbReference type="GO" id="GO:0000160">
    <property type="term" value="P:phosphorelay signal transduction system"/>
    <property type="evidence" value="ECO:0007669"/>
    <property type="project" value="InterPro"/>
</dbReference>
<feature type="domain" description="Response regulatory" evidence="3">
    <location>
        <begin position="20"/>
        <end position="134"/>
    </location>
</feature>
<dbReference type="InterPro" id="IPR001789">
    <property type="entry name" value="Sig_transdc_resp-reg_receiver"/>
</dbReference>
<comment type="caution">
    <text evidence="4">The sequence shown here is derived from an EMBL/GenBank/DDBJ whole genome shotgun (WGS) entry which is preliminary data.</text>
</comment>
<evidence type="ECO:0000256" key="2">
    <source>
        <dbReference type="PROSITE-ProRule" id="PRU00169"/>
    </source>
</evidence>
<sequence length="311" mass="34943">MIKIEARLREYAEKMIEMPTILLVDDSPTQIVFAQSVLQEHGISIRSAQHGRDALDVMNTHHVDVVVTDMQMPVMDGLDLIREMQIQHPAIPAILLTGHGSEGLAAEALSAGAVTYLSKEHIHIQLRDTTHRVLQLAHAHTQAMKIKGVLRRSAFEFATDSCIDRITPLVCLQLQMMTTMRLLHTGHRIRIAEALHYLYYHTMLHENLELPISKTPLSFAQAMSHTDSMRHDKDTVHKLQRAISVWIDANDDALTITLAHQGLGGSLKQGPLPGTPDSFSDERARGMLLLTSLMDEVFINRRGEIMLIKRL</sequence>
<feature type="modified residue" description="4-aspartylphosphate" evidence="2">
    <location>
        <position position="69"/>
    </location>
</feature>
<dbReference type="InterPro" id="IPR011006">
    <property type="entry name" value="CheY-like_superfamily"/>
</dbReference>
<accession>A0A5C6B3W0</accession>
<dbReference type="Gene3D" id="3.40.50.2300">
    <property type="match status" value="1"/>
</dbReference>
<dbReference type="Proteomes" id="UP000320176">
    <property type="component" value="Unassembled WGS sequence"/>
</dbReference>
<dbReference type="SUPFAM" id="SSF52172">
    <property type="entry name" value="CheY-like"/>
    <property type="match status" value="1"/>
</dbReference>